<protein>
    <submittedName>
        <fullName evidence="1 3">Uncharacterized protein</fullName>
    </submittedName>
</protein>
<dbReference type="KEGG" id="gtt:GUITHDRAFT_143236"/>
<dbReference type="GeneID" id="17287966"/>
<gene>
    <name evidence="2" type="ORF">GUITHDRAFT_143236</name>
    <name evidence="1" type="ORF">GUITHDRAFT_149426</name>
</gene>
<dbReference type="EMBL" id="JH993036">
    <property type="protein sequence ID" value="EKX39861.1"/>
    <property type="molecule type" value="Genomic_DNA"/>
</dbReference>
<dbReference type="GeneID" id="17296577"/>
<dbReference type="EnsemblProtists" id="EKX31243">
    <property type="protein sequence ID" value="EKX31243"/>
    <property type="gene ID" value="GUITHDRAFT_149426"/>
</dbReference>
<reference evidence="1 4" key="1">
    <citation type="journal article" date="2012" name="Nature">
        <title>Algal genomes reveal evolutionary mosaicism and the fate of nucleomorphs.</title>
        <authorList>
            <consortium name="DOE Joint Genome Institute"/>
            <person name="Curtis B.A."/>
            <person name="Tanifuji G."/>
            <person name="Burki F."/>
            <person name="Gruber A."/>
            <person name="Irimia M."/>
            <person name="Maruyama S."/>
            <person name="Arias M.C."/>
            <person name="Ball S.G."/>
            <person name="Gile G.H."/>
            <person name="Hirakawa Y."/>
            <person name="Hopkins J.F."/>
            <person name="Kuo A."/>
            <person name="Rensing S.A."/>
            <person name="Schmutz J."/>
            <person name="Symeonidi A."/>
            <person name="Elias M."/>
            <person name="Eveleigh R.J."/>
            <person name="Herman E.K."/>
            <person name="Klute M.J."/>
            <person name="Nakayama T."/>
            <person name="Obornik M."/>
            <person name="Reyes-Prieto A."/>
            <person name="Armbrust E.V."/>
            <person name="Aves S.J."/>
            <person name="Beiko R.G."/>
            <person name="Coutinho P."/>
            <person name="Dacks J.B."/>
            <person name="Durnford D.G."/>
            <person name="Fast N.M."/>
            <person name="Green B.R."/>
            <person name="Grisdale C.J."/>
            <person name="Hempel F."/>
            <person name="Henrissat B."/>
            <person name="Hoppner M.P."/>
            <person name="Ishida K."/>
            <person name="Kim E."/>
            <person name="Koreny L."/>
            <person name="Kroth P.G."/>
            <person name="Liu Y."/>
            <person name="Malik S.B."/>
            <person name="Maier U.G."/>
            <person name="McRose D."/>
            <person name="Mock T."/>
            <person name="Neilson J.A."/>
            <person name="Onodera N.T."/>
            <person name="Poole A.M."/>
            <person name="Pritham E.J."/>
            <person name="Richards T.A."/>
            <person name="Rocap G."/>
            <person name="Roy S.W."/>
            <person name="Sarai C."/>
            <person name="Schaack S."/>
            <person name="Shirato S."/>
            <person name="Slamovits C.H."/>
            <person name="Spencer D.F."/>
            <person name="Suzuki S."/>
            <person name="Worden A.Z."/>
            <person name="Zauner S."/>
            <person name="Barry K."/>
            <person name="Bell C."/>
            <person name="Bharti A.K."/>
            <person name="Crow J.A."/>
            <person name="Grimwood J."/>
            <person name="Kramer R."/>
            <person name="Lindquist E."/>
            <person name="Lucas S."/>
            <person name="Salamov A."/>
            <person name="McFadden G.I."/>
            <person name="Lane C.E."/>
            <person name="Keeling P.J."/>
            <person name="Gray M.W."/>
            <person name="Grigoriev I.V."/>
            <person name="Archibald J.M."/>
        </authorList>
    </citation>
    <scope>NUCLEOTIDE SEQUENCE</scope>
    <source>
        <strain evidence="1 4">CCMP2712</strain>
    </source>
</reference>
<dbReference type="KEGG" id="gtt:GUITHDRAFT_149426"/>
<name>L1I4N3_GUITC</name>
<evidence type="ECO:0000313" key="2">
    <source>
        <dbReference type="EMBL" id="EKX39861.1"/>
    </source>
</evidence>
<dbReference type="RefSeq" id="XP_005826841.1">
    <property type="nucleotide sequence ID" value="XM_005826784.1"/>
</dbReference>
<proteinExistence type="predicted"/>
<evidence type="ECO:0000313" key="1">
    <source>
        <dbReference type="EMBL" id="EKX31243.1"/>
    </source>
</evidence>
<dbReference type="RefSeq" id="XP_005818223.1">
    <property type="nucleotide sequence ID" value="XM_005818166.1"/>
</dbReference>
<evidence type="ECO:0000313" key="3">
    <source>
        <dbReference type="EnsemblProtists" id="EKX31243"/>
    </source>
</evidence>
<evidence type="ECO:0000313" key="4">
    <source>
        <dbReference type="Proteomes" id="UP000011087"/>
    </source>
</evidence>
<organism evidence="1">
    <name type="scientific">Guillardia theta (strain CCMP2712)</name>
    <name type="common">Cryptophyte</name>
    <dbReference type="NCBI Taxonomy" id="905079"/>
    <lineage>
        <taxon>Eukaryota</taxon>
        <taxon>Cryptophyceae</taxon>
        <taxon>Pyrenomonadales</taxon>
        <taxon>Geminigeraceae</taxon>
        <taxon>Guillardia</taxon>
    </lineage>
</organism>
<dbReference type="PaxDb" id="55529-EKX31243"/>
<dbReference type="EnsemblProtists" id="EKX39861">
    <property type="protein sequence ID" value="EKX39861"/>
    <property type="gene ID" value="GUITHDRAFT_143236"/>
</dbReference>
<sequence length="121" mass="14490">MPIKRKARRSSIGMSKKPKVSLALVPWEWSRWANIEPQVQQPLLNFFGVKIESNDHFDNLKVVEYEAWIRRMFQHQAFDKVKQTKLQYESEIDKMQQKHALELENKDRLIAALLKRIPKKF</sequence>
<dbReference type="AlphaFoldDB" id="L1I4N3"/>
<reference evidence="4" key="2">
    <citation type="submission" date="2012-11" db="EMBL/GenBank/DDBJ databases">
        <authorList>
            <person name="Kuo A."/>
            <person name="Curtis B.A."/>
            <person name="Tanifuji G."/>
            <person name="Burki F."/>
            <person name="Gruber A."/>
            <person name="Irimia M."/>
            <person name="Maruyama S."/>
            <person name="Arias M.C."/>
            <person name="Ball S.G."/>
            <person name="Gile G.H."/>
            <person name="Hirakawa Y."/>
            <person name="Hopkins J.F."/>
            <person name="Rensing S.A."/>
            <person name="Schmutz J."/>
            <person name="Symeonidi A."/>
            <person name="Elias M."/>
            <person name="Eveleigh R.J."/>
            <person name="Herman E.K."/>
            <person name="Klute M.J."/>
            <person name="Nakayama T."/>
            <person name="Obornik M."/>
            <person name="Reyes-Prieto A."/>
            <person name="Armbrust E.V."/>
            <person name="Aves S.J."/>
            <person name="Beiko R.G."/>
            <person name="Coutinho P."/>
            <person name="Dacks J.B."/>
            <person name="Durnford D.G."/>
            <person name="Fast N.M."/>
            <person name="Green B.R."/>
            <person name="Grisdale C."/>
            <person name="Hempe F."/>
            <person name="Henrissat B."/>
            <person name="Hoppner M.P."/>
            <person name="Ishida K.-I."/>
            <person name="Kim E."/>
            <person name="Koreny L."/>
            <person name="Kroth P.G."/>
            <person name="Liu Y."/>
            <person name="Malik S.-B."/>
            <person name="Maier U.G."/>
            <person name="McRose D."/>
            <person name="Mock T."/>
            <person name="Neilson J.A."/>
            <person name="Onodera N.T."/>
            <person name="Poole A.M."/>
            <person name="Pritham E.J."/>
            <person name="Richards T.A."/>
            <person name="Rocap G."/>
            <person name="Roy S.W."/>
            <person name="Sarai C."/>
            <person name="Schaack S."/>
            <person name="Shirato S."/>
            <person name="Slamovits C.H."/>
            <person name="Spencer D.F."/>
            <person name="Suzuki S."/>
            <person name="Worden A.Z."/>
            <person name="Zauner S."/>
            <person name="Barry K."/>
            <person name="Bell C."/>
            <person name="Bharti A.K."/>
            <person name="Crow J.A."/>
            <person name="Grimwood J."/>
            <person name="Kramer R."/>
            <person name="Lindquist E."/>
            <person name="Lucas S."/>
            <person name="Salamov A."/>
            <person name="McFadden G.I."/>
            <person name="Lane C.E."/>
            <person name="Keeling P.J."/>
            <person name="Gray M.W."/>
            <person name="Grigoriev I.V."/>
            <person name="Archibald J.M."/>
        </authorList>
    </citation>
    <scope>NUCLEOTIDE SEQUENCE</scope>
    <source>
        <strain evidence="4">CCMP2712</strain>
    </source>
</reference>
<dbReference type="EMBL" id="JH993323">
    <property type="protein sequence ID" value="EKX31243.1"/>
    <property type="molecule type" value="Genomic_DNA"/>
</dbReference>
<reference evidence="3" key="3">
    <citation type="submission" date="2015-06" db="UniProtKB">
        <authorList>
            <consortium name="EnsemblProtists"/>
        </authorList>
    </citation>
    <scope>IDENTIFICATION</scope>
</reference>
<accession>L1I4N3</accession>
<dbReference type="Proteomes" id="UP000011087">
    <property type="component" value="Unassembled WGS sequence"/>
</dbReference>
<dbReference type="HOGENOM" id="CLU_2042539_0_0_1"/>
<keyword evidence="4" id="KW-1185">Reference proteome</keyword>